<dbReference type="AlphaFoldDB" id="A0A0E9QRK7"/>
<sequence length="80" mass="8785">MQVLASHHHLRYVGDPHLKPDRTIGREHAGERLHQLVLVFPGGVPQRVRRPPRSRVGAGDDVTAGVAVIPRLRLVLGVHG</sequence>
<organism evidence="1">
    <name type="scientific">Anguilla anguilla</name>
    <name type="common">European freshwater eel</name>
    <name type="synonym">Muraena anguilla</name>
    <dbReference type="NCBI Taxonomy" id="7936"/>
    <lineage>
        <taxon>Eukaryota</taxon>
        <taxon>Metazoa</taxon>
        <taxon>Chordata</taxon>
        <taxon>Craniata</taxon>
        <taxon>Vertebrata</taxon>
        <taxon>Euteleostomi</taxon>
        <taxon>Actinopterygii</taxon>
        <taxon>Neopterygii</taxon>
        <taxon>Teleostei</taxon>
        <taxon>Anguilliformes</taxon>
        <taxon>Anguillidae</taxon>
        <taxon>Anguilla</taxon>
    </lineage>
</organism>
<reference evidence="1" key="1">
    <citation type="submission" date="2014-11" db="EMBL/GenBank/DDBJ databases">
        <authorList>
            <person name="Amaro Gonzalez C."/>
        </authorList>
    </citation>
    <scope>NUCLEOTIDE SEQUENCE</scope>
</reference>
<name>A0A0E9QRK7_ANGAN</name>
<proteinExistence type="predicted"/>
<reference evidence="1" key="2">
    <citation type="journal article" date="2015" name="Fish Shellfish Immunol.">
        <title>Early steps in the European eel (Anguilla anguilla)-Vibrio vulnificus interaction in the gills: Role of the RtxA13 toxin.</title>
        <authorList>
            <person name="Callol A."/>
            <person name="Pajuelo D."/>
            <person name="Ebbesson L."/>
            <person name="Teles M."/>
            <person name="MacKenzie S."/>
            <person name="Amaro C."/>
        </authorList>
    </citation>
    <scope>NUCLEOTIDE SEQUENCE</scope>
</reference>
<protein>
    <submittedName>
        <fullName evidence="1">Uncharacterized protein</fullName>
    </submittedName>
</protein>
<accession>A0A0E9QRK7</accession>
<dbReference type="EMBL" id="GBXM01089687">
    <property type="protein sequence ID" value="JAH18890.1"/>
    <property type="molecule type" value="Transcribed_RNA"/>
</dbReference>
<evidence type="ECO:0000313" key="1">
    <source>
        <dbReference type="EMBL" id="JAH18890.1"/>
    </source>
</evidence>